<organism evidence="1 2">
    <name type="scientific">Strongyloides papillosus</name>
    <name type="common">Intestinal threadworm</name>
    <dbReference type="NCBI Taxonomy" id="174720"/>
    <lineage>
        <taxon>Eukaryota</taxon>
        <taxon>Metazoa</taxon>
        <taxon>Ecdysozoa</taxon>
        <taxon>Nematoda</taxon>
        <taxon>Chromadorea</taxon>
        <taxon>Rhabditida</taxon>
        <taxon>Tylenchina</taxon>
        <taxon>Panagrolaimomorpha</taxon>
        <taxon>Strongyloidoidea</taxon>
        <taxon>Strongyloididae</taxon>
        <taxon>Strongyloides</taxon>
    </lineage>
</organism>
<proteinExistence type="predicted"/>
<evidence type="ECO:0000313" key="2">
    <source>
        <dbReference type="WBParaSite" id="SPAL_0000130400.1"/>
    </source>
</evidence>
<keyword evidence="1" id="KW-1185">Reference proteome</keyword>
<sequence length="88" mass="10843">MKRLRLEIIFADPVSYDEDFQKRIRREKLPIYPVKVDQSDWIYEFWEKDVDEVIDRMEEMGGWLMTSSGEIVDFDFYIDYNYELEITE</sequence>
<name>A0A0N5B5G2_STREA</name>
<protein>
    <submittedName>
        <fullName evidence="2">Phage protein</fullName>
    </submittedName>
</protein>
<dbReference type="AlphaFoldDB" id="A0A0N5B5G2"/>
<reference evidence="2" key="1">
    <citation type="submission" date="2017-02" db="UniProtKB">
        <authorList>
            <consortium name="WormBaseParasite"/>
        </authorList>
    </citation>
    <scope>IDENTIFICATION</scope>
</reference>
<evidence type="ECO:0000313" key="1">
    <source>
        <dbReference type="Proteomes" id="UP000046392"/>
    </source>
</evidence>
<dbReference type="WBParaSite" id="SPAL_0000130400.1">
    <property type="protein sequence ID" value="SPAL_0000130400.1"/>
    <property type="gene ID" value="SPAL_0000130400"/>
</dbReference>
<dbReference type="Proteomes" id="UP000046392">
    <property type="component" value="Unplaced"/>
</dbReference>
<accession>A0A0N5B5G2</accession>